<evidence type="ECO:0000313" key="3">
    <source>
        <dbReference type="Proteomes" id="UP000186922"/>
    </source>
</evidence>
<accession>A0A1D1US90</accession>
<gene>
    <name evidence="2" type="primary">RvY_04623</name>
    <name evidence="2" type="synonym">RvY_04623.1</name>
    <name evidence="2" type="ORF">RvY_04623-1</name>
</gene>
<dbReference type="OrthoDB" id="10534718at2759"/>
<keyword evidence="3" id="KW-1185">Reference proteome</keyword>
<dbReference type="EMBL" id="BDGG01000002">
    <property type="protein sequence ID" value="GAU92559.1"/>
    <property type="molecule type" value="Genomic_DNA"/>
</dbReference>
<reference evidence="2 3" key="1">
    <citation type="journal article" date="2016" name="Nat. Commun.">
        <title>Extremotolerant tardigrade genome and improved radiotolerance of human cultured cells by tardigrade-unique protein.</title>
        <authorList>
            <person name="Hashimoto T."/>
            <person name="Horikawa D.D."/>
            <person name="Saito Y."/>
            <person name="Kuwahara H."/>
            <person name="Kozuka-Hata H."/>
            <person name="Shin-I T."/>
            <person name="Minakuchi Y."/>
            <person name="Ohishi K."/>
            <person name="Motoyama A."/>
            <person name="Aizu T."/>
            <person name="Enomoto A."/>
            <person name="Kondo K."/>
            <person name="Tanaka S."/>
            <person name="Hara Y."/>
            <person name="Koshikawa S."/>
            <person name="Sagara H."/>
            <person name="Miura T."/>
            <person name="Yokobori S."/>
            <person name="Miyagawa K."/>
            <person name="Suzuki Y."/>
            <person name="Kubo T."/>
            <person name="Oyama M."/>
            <person name="Kohara Y."/>
            <person name="Fujiyama A."/>
            <person name="Arakawa K."/>
            <person name="Katayama T."/>
            <person name="Toyoda A."/>
            <person name="Kunieda T."/>
        </authorList>
    </citation>
    <scope>NUCLEOTIDE SEQUENCE [LARGE SCALE GENOMIC DNA]</scope>
    <source>
        <strain evidence="2 3">YOKOZUNA-1</strain>
    </source>
</reference>
<name>A0A1D1US90_RAMVA</name>
<sequence>MVPSILSLLVVLAVSPLLINCLEFNKLSGVLVRDKRGFNGNQVGGFNNGFNGFNSGFNNNNNNNNGFGNQFGLNLPLQSGFNGQSEGQRIRESMDIDIERPRVNVNKNTGATSSSSITNAALVNRGKGGPNLKLGQGLGVAISIQGPEGPATNSTFANTAKFNFDDNDTGNTFANAGDAGGGVSGAQTGSLINIHNNRGGLGTATSFNQANVNMFNANGQRGNGMRFGNAGAASNVGNKK</sequence>
<dbReference type="AlphaFoldDB" id="A0A1D1US90"/>
<keyword evidence="1" id="KW-0732">Signal</keyword>
<feature type="signal peptide" evidence="1">
    <location>
        <begin position="1"/>
        <end position="21"/>
    </location>
</feature>
<evidence type="ECO:0000313" key="2">
    <source>
        <dbReference type="EMBL" id="GAU92559.1"/>
    </source>
</evidence>
<evidence type="ECO:0008006" key="4">
    <source>
        <dbReference type="Google" id="ProtNLM"/>
    </source>
</evidence>
<protein>
    <recommendedName>
        <fullName evidence="4">Attacin C-terminal domain-containing protein</fullName>
    </recommendedName>
</protein>
<dbReference type="Proteomes" id="UP000186922">
    <property type="component" value="Unassembled WGS sequence"/>
</dbReference>
<evidence type="ECO:0000256" key="1">
    <source>
        <dbReference type="SAM" id="SignalP"/>
    </source>
</evidence>
<feature type="chain" id="PRO_5008897551" description="Attacin C-terminal domain-containing protein" evidence="1">
    <location>
        <begin position="22"/>
        <end position="240"/>
    </location>
</feature>
<comment type="caution">
    <text evidence="2">The sequence shown here is derived from an EMBL/GenBank/DDBJ whole genome shotgun (WGS) entry which is preliminary data.</text>
</comment>
<organism evidence="2 3">
    <name type="scientific">Ramazzottius varieornatus</name>
    <name type="common">Water bear</name>
    <name type="synonym">Tardigrade</name>
    <dbReference type="NCBI Taxonomy" id="947166"/>
    <lineage>
        <taxon>Eukaryota</taxon>
        <taxon>Metazoa</taxon>
        <taxon>Ecdysozoa</taxon>
        <taxon>Tardigrada</taxon>
        <taxon>Eutardigrada</taxon>
        <taxon>Parachela</taxon>
        <taxon>Hypsibioidea</taxon>
        <taxon>Ramazzottiidae</taxon>
        <taxon>Ramazzottius</taxon>
    </lineage>
</organism>
<proteinExistence type="predicted"/>